<feature type="domain" description="Peptidoglycan recognition protein family" evidence="3">
    <location>
        <begin position="234"/>
        <end position="370"/>
    </location>
</feature>
<dbReference type="PANTHER" id="PTHR11022:SF41">
    <property type="entry name" value="PEPTIDOGLYCAN-RECOGNITION PROTEIN LC-RELATED"/>
    <property type="match status" value="1"/>
</dbReference>
<dbReference type="SUPFAM" id="SSF47090">
    <property type="entry name" value="PGBD-like"/>
    <property type="match status" value="4"/>
</dbReference>
<protein>
    <submittedName>
        <fullName evidence="4">Peptidoglycan-binding protein</fullName>
    </submittedName>
</protein>
<organism evidence="4 5">
    <name type="scientific">Streptomyces albipurpureus</name>
    <dbReference type="NCBI Taxonomy" id="2897419"/>
    <lineage>
        <taxon>Bacteria</taxon>
        <taxon>Bacillati</taxon>
        <taxon>Actinomycetota</taxon>
        <taxon>Actinomycetes</taxon>
        <taxon>Kitasatosporales</taxon>
        <taxon>Streptomycetaceae</taxon>
        <taxon>Streptomyces</taxon>
    </lineage>
</organism>
<dbReference type="Pfam" id="PF01471">
    <property type="entry name" value="PG_binding_1"/>
    <property type="match status" value="3"/>
</dbReference>
<dbReference type="InterPro" id="IPR006619">
    <property type="entry name" value="PGRP_domain_met/bac"/>
</dbReference>
<evidence type="ECO:0000259" key="2">
    <source>
        <dbReference type="SMART" id="SM00644"/>
    </source>
</evidence>
<evidence type="ECO:0000313" key="5">
    <source>
        <dbReference type="Proteomes" id="UP001431429"/>
    </source>
</evidence>
<comment type="similarity">
    <text evidence="1">Belongs to the N-acetylmuramoyl-L-alanine amidase 2 family.</text>
</comment>
<dbReference type="Proteomes" id="UP001431429">
    <property type="component" value="Unassembled WGS sequence"/>
</dbReference>
<evidence type="ECO:0000313" key="4">
    <source>
        <dbReference type="EMBL" id="MCM2387735.1"/>
    </source>
</evidence>
<dbReference type="Pfam" id="PF01510">
    <property type="entry name" value="Amidase_2"/>
    <property type="match status" value="2"/>
</dbReference>
<evidence type="ECO:0000256" key="1">
    <source>
        <dbReference type="ARBA" id="ARBA00007553"/>
    </source>
</evidence>
<dbReference type="CDD" id="cd06583">
    <property type="entry name" value="PGRP"/>
    <property type="match status" value="2"/>
</dbReference>
<comment type="caution">
    <text evidence="4">The sequence shown here is derived from an EMBL/GenBank/DDBJ whole genome shotgun (WGS) entry which is preliminary data.</text>
</comment>
<name>A0ABT0UH18_9ACTN</name>
<dbReference type="SMART" id="SM00644">
    <property type="entry name" value="Ami_2"/>
    <property type="match status" value="1"/>
</dbReference>
<reference evidence="4" key="1">
    <citation type="submission" date="2022-06" db="EMBL/GenBank/DDBJ databases">
        <title>Genome public.</title>
        <authorList>
            <person name="Sun Q."/>
        </authorList>
    </citation>
    <scope>NUCLEOTIDE SEQUENCE</scope>
    <source>
        <strain evidence="4">CWNU-1</strain>
    </source>
</reference>
<dbReference type="PANTHER" id="PTHR11022">
    <property type="entry name" value="PEPTIDOGLYCAN RECOGNITION PROTEIN"/>
    <property type="match status" value="1"/>
</dbReference>
<dbReference type="InterPro" id="IPR002502">
    <property type="entry name" value="Amidase_domain"/>
</dbReference>
<dbReference type="EMBL" id="JAMQAW010000006">
    <property type="protein sequence ID" value="MCM2387735.1"/>
    <property type="molecule type" value="Genomic_DNA"/>
</dbReference>
<dbReference type="Gene3D" id="1.10.101.10">
    <property type="entry name" value="PGBD-like superfamily/PGBD"/>
    <property type="match status" value="5"/>
</dbReference>
<evidence type="ECO:0000259" key="3">
    <source>
        <dbReference type="SMART" id="SM00701"/>
    </source>
</evidence>
<dbReference type="RefSeq" id="WP_250918098.1">
    <property type="nucleotide sequence ID" value="NZ_JAMQAW010000006.1"/>
</dbReference>
<dbReference type="SMART" id="SM00701">
    <property type="entry name" value="PGRP"/>
    <property type="match status" value="1"/>
</dbReference>
<dbReference type="InterPro" id="IPR036505">
    <property type="entry name" value="Amidase/PGRP_sf"/>
</dbReference>
<dbReference type="InterPro" id="IPR036365">
    <property type="entry name" value="PGBD-like_sf"/>
</dbReference>
<keyword evidence="5" id="KW-1185">Reference proteome</keyword>
<gene>
    <name evidence="4" type="ORF">NBG84_05330</name>
</gene>
<sequence>MAIDIRPRSTWADRAAASPSGHVLALPLIHGEGLDGTTALRIVRDQIAAPAQPAQGREWAPWKGGVFIHHMGSMSFSPNSEAECIEGVADVWGQHMRKDYGDIAYNFLVCPHGKIYEGRGLVRGEANGGDAPATSRTKQGEIWVNGTGAVGRNAGFYSILGMIKSWDQPTQAMLNSIKNLIGYLQGDVSSHIRAGANIFPHSHGDNTECPGNLTPYAKLGSVIDPGRPAPSPVVSIVPRVAWGARPPRGESSVPLSQRTGFAVHYSAGPATQSVRSIQNYHMDGRNWPDIGYNFLVDRFGRVYEGRGWLSIGAHATGYNTTHIGVCFIGSNGDATPAAKNAIRALYYAANHNAGRTLQATYHGAIGSTACPGADLRNWVISGLAGDNVPIEGGGPPGAGAGVTHVRSVSAQQHAVNLLGHTPLLVVDGSFGPATLAGVRWLQRKVGVEADGNWGPLTEAAYVAHIGGGTGGGLTLYRSVKAQQRAANALGYTPALVVDGSFGPATTAGVRWLQTKIGVEADGNWGPATEKAYLAHTGQGSSSGGISTIRSVSYQQNAVNGLGYTPALVVDGAFGPLTLAGVRWLQTKIGVDADGNWGPNTEAAYGRWSDGERLVVDGSFGPATISATQRAIGVVPDGVWGPESKRALQRHLNTWSDAGLVVDGAIGPGTVKALQNHLNKMIRAGLPLDGSWGPATNRALQTALNLEKF</sequence>
<dbReference type="InterPro" id="IPR036366">
    <property type="entry name" value="PGBDSf"/>
</dbReference>
<dbReference type="InterPro" id="IPR015510">
    <property type="entry name" value="PGRP"/>
</dbReference>
<dbReference type="InterPro" id="IPR002477">
    <property type="entry name" value="Peptidoglycan-bd-like"/>
</dbReference>
<dbReference type="SUPFAM" id="SSF55846">
    <property type="entry name" value="N-acetylmuramoyl-L-alanine amidase-like"/>
    <property type="match status" value="2"/>
</dbReference>
<dbReference type="Gene3D" id="3.40.80.10">
    <property type="entry name" value="Peptidoglycan recognition protein-like"/>
    <property type="match status" value="2"/>
</dbReference>
<accession>A0ABT0UH18</accession>
<feature type="domain" description="N-acetylmuramoyl-L-alanine amidase" evidence="2">
    <location>
        <begin position="247"/>
        <end position="372"/>
    </location>
</feature>
<proteinExistence type="inferred from homology"/>